<dbReference type="AlphaFoldDB" id="A0AA91ETQ7"/>
<comment type="similarity">
    <text evidence="1">Belongs to the mycobacterial PPE family.</text>
</comment>
<feature type="region of interest" description="Disordered" evidence="2">
    <location>
        <begin position="328"/>
        <end position="367"/>
    </location>
</feature>
<protein>
    <recommendedName>
        <fullName evidence="3">PPE domain-containing protein</fullName>
    </recommendedName>
</protein>
<dbReference type="SUPFAM" id="SSF140459">
    <property type="entry name" value="PE/PPE dimer-like"/>
    <property type="match status" value="1"/>
</dbReference>
<dbReference type="RefSeq" id="WP_065041011.1">
    <property type="nucleotide sequence ID" value="NZ_LZME01000096.1"/>
</dbReference>
<proteinExistence type="inferred from homology"/>
<dbReference type="PANTHER" id="PTHR46766:SF1">
    <property type="entry name" value="GLUTAMINE-RICH PROTEIN 2"/>
    <property type="match status" value="1"/>
</dbReference>
<feature type="compositionally biased region" description="Basic and acidic residues" evidence="2">
    <location>
        <begin position="351"/>
        <end position="367"/>
    </location>
</feature>
<evidence type="ECO:0000313" key="4">
    <source>
        <dbReference type="EMBL" id="OBK84072.1"/>
    </source>
</evidence>
<dbReference type="FunFam" id="1.20.1260.20:FF:000001">
    <property type="entry name" value="PPE family protein PPE41"/>
    <property type="match status" value="1"/>
</dbReference>
<dbReference type="Pfam" id="PF00823">
    <property type="entry name" value="PPE"/>
    <property type="match status" value="1"/>
</dbReference>
<reference evidence="4 5" key="1">
    <citation type="submission" date="2016-06" db="EMBL/GenBank/DDBJ databases">
        <authorList>
            <person name="Sutton G."/>
            <person name="Brinkac L."/>
            <person name="Sanka R."/>
            <person name="Adams M."/>
            <person name="Lau E."/>
            <person name="Garcia-Basteiro A."/>
            <person name="Lopez-Varela E."/>
            <person name="Palencia S."/>
        </authorList>
    </citation>
    <scope>NUCLEOTIDE SEQUENCE [LARGE SCALE GENOMIC DNA]</scope>
    <source>
        <strain evidence="4 5">1211594.5</strain>
    </source>
</reference>
<evidence type="ECO:0000259" key="3">
    <source>
        <dbReference type="Pfam" id="PF00823"/>
    </source>
</evidence>
<evidence type="ECO:0000256" key="2">
    <source>
        <dbReference type="SAM" id="MobiDB-lite"/>
    </source>
</evidence>
<dbReference type="PANTHER" id="PTHR46766">
    <property type="entry name" value="GLUTAMINE-RICH PROTEIN 2"/>
    <property type="match status" value="1"/>
</dbReference>
<dbReference type="InterPro" id="IPR038332">
    <property type="entry name" value="PPE_sf"/>
</dbReference>
<name>A0AA91ETQ7_9MYCO</name>
<accession>A0AA91ETQ7</accession>
<evidence type="ECO:0000256" key="1">
    <source>
        <dbReference type="ARBA" id="ARBA00010652"/>
    </source>
</evidence>
<feature type="domain" description="PPE" evidence="3">
    <location>
        <begin position="2"/>
        <end position="165"/>
    </location>
</feature>
<organism evidence="4 5">
    <name type="scientific">Mycolicibacter heraklionensis</name>
    <dbReference type="NCBI Taxonomy" id="512402"/>
    <lineage>
        <taxon>Bacteria</taxon>
        <taxon>Bacillati</taxon>
        <taxon>Actinomycetota</taxon>
        <taxon>Actinomycetes</taxon>
        <taxon>Mycobacteriales</taxon>
        <taxon>Mycobacteriaceae</taxon>
        <taxon>Mycolicibacter</taxon>
    </lineage>
</organism>
<comment type="caution">
    <text evidence="4">The sequence shown here is derived from an EMBL/GenBank/DDBJ whole genome shotgun (WGS) entry which is preliminary data.</text>
</comment>
<dbReference type="Gene3D" id="1.20.1260.20">
    <property type="entry name" value="PPE superfamily"/>
    <property type="match status" value="1"/>
</dbReference>
<dbReference type="Proteomes" id="UP000093712">
    <property type="component" value="Unassembled WGS sequence"/>
</dbReference>
<dbReference type="EMBL" id="LZME01000096">
    <property type="protein sequence ID" value="OBK84072.1"/>
    <property type="molecule type" value="Genomic_DNA"/>
</dbReference>
<dbReference type="InterPro" id="IPR000030">
    <property type="entry name" value="PPE_dom"/>
</dbReference>
<dbReference type="GO" id="GO:0052572">
    <property type="term" value="P:response to host immune response"/>
    <property type="evidence" value="ECO:0007669"/>
    <property type="project" value="TreeGrafter"/>
</dbReference>
<evidence type="ECO:0000313" key="5">
    <source>
        <dbReference type="Proteomes" id="UP000093712"/>
    </source>
</evidence>
<sequence>MNFAALPPEVNSALMYTGAGSGPIRAAATAWKTMAAELETAANNYRTIIAELTDQTWQGPSATAMAAAATPYATWMSTTATKASHAGTQAAAAATAYETAYAMTVPPAVIAANRAQLATLIATNFLGTNTAAIAATEAHYSEMWAQDATAMYAYATNAAAATQLPTFTAPAPSTAADTGTGTVSTGLLFDIVSAVFEVGSVGPFGAIGLGGAFGGLAMTLGELALPEGAELGALGLIGETAPALSGLVPTASLAGTGTAWASAGKAIPMGGLSVPRAWAAAVPSALRDVTLIAAPSGSASAAAGPMATAAKLPYSQMALAGAAGGALANPAGNERRSPLDTQRNLTAPPDRAAEPEHPDTSVKVDKADKSKAIGVVAELRALVELRDSGILTPEKFAQRKQRLLGE</sequence>
<gene>
    <name evidence="4" type="ORF">A5649_00645</name>
</gene>